<proteinExistence type="predicted"/>
<accession>A0ABX0IFM1</accession>
<organism evidence="1 2">
    <name type="scientific">Flavobacterium celericrescens</name>
    <dbReference type="NCBI Taxonomy" id="2709780"/>
    <lineage>
        <taxon>Bacteria</taxon>
        <taxon>Pseudomonadati</taxon>
        <taxon>Bacteroidota</taxon>
        <taxon>Flavobacteriia</taxon>
        <taxon>Flavobacteriales</taxon>
        <taxon>Flavobacteriaceae</taxon>
        <taxon>Flavobacterium</taxon>
    </lineage>
</organism>
<dbReference type="Proteomes" id="UP000761423">
    <property type="component" value="Unassembled WGS sequence"/>
</dbReference>
<protein>
    <recommendedName>
        <fullName evidence="3">HNH endonuclease</fullName>
    </recommendedName>
</protein>
<reference evidence="1 2" key="1">
    <citation type="submission" date="2020-02" db="EMBL/GenBank/DDBJ databases">
        <authorList>
            <person name="Chen W.-M."/>
        </authorList>
    </citation>
    <scope>NUCLEOTIDE SEQUENCE [LARGE SCALE GENOMIC DNA]</scope>
    <source>
        <strain evidence="1 2">TWA-26</strain>
    </source>
</reference>
<keyword evidence="2" id="KW-1185">Reference proteome</keyword>
<evidence type="ECO:0000313" key="2">
    <source>
        <dbReference type="Proteomes" id="UP000761423"/>
    </source>
</evidence>
<comment type="caution">
    <text evidence="1">The sequence shown here is derived from an EMBL/GenBank/DDBJ whole genome shotgun (WGS) entry which is preliminary data.</text>
</comment>
<evidence type="ECO:0008006" key="3">
    <source>
        <dbReference type="Google" id="ProtNLM"/>
    </source>
</evidence>
<dbReference type="EMBL" id="JAAJBV010000003">
    <property type="protein sequence ID" value="NHM04150.1"/>
    <property type="molecule type" value="Genomic_DNA"/>
</dbReference>
<dbReference type="RefSeq" id="WP_166236146.1">
    <property type="nucleotide sequence ID" value="NZ_JAAJBV010000003.1"/>
</dbReference>
<name>A0ABX0IFM1_9FLAO</name>
<evidence type="ECO:0000313" key="1">
    <source>
        <dbReference type="EMBL" id="NHM04150.1"/>
    </source>
</evidence>
<sequence>MIQKKYNKTNFHKHTFCEFREVTFDEISDVIIHHKSKSGSSYSFNDEGVYRISNHWGRAANCRWRLISRASSKINNSNNKIGFAKWVDFYPNNDTEKLFYIEVDFESNDIIFQHKNNPNFDGKSIVRNASETAKVIRQIKEILETTTWASYYEIENIQLTRKKIIESLLKTNLSLAEIKRNILS</sequence>
<gene>
    <name evidence="1" type="ORF">G4L40_05455</name>
</gene>